<dbReference type="InterPro" id="IPR036514">
    <property type="entry name" value="SGNH_hydro_sf"/>
</dbReference>
<dbReference type="Gene3D" id="3.40.50.1110">
    <property type="entry name" value="SGNH hydrolase"/>
    <property type="match status" value="1"/>
</dbReference>
<dbReference type="KEGG" id="amyt:AMYT_2265"/>
<dbReference type="CDD" id="cd00229">
    <property type="entry name" value="SGNH_hydrolase"/>
    <property type="match status" value="1"/>
</dbReference>
<sequence>MFTSKSIFSILKQIIINISIFILLIIFLAFLSITISYLYYSFIKKEPTFGKDFIAFENKNWLIKYFQEVEKVKNLVYYDSYVAWKRLPFKGELINITEEGIRKTPQHHNLKEDAKTVYFLGGSTMWGLGSSDKQTIPAYFSKYSKGNFKTVNLAEPGYSSFQEYITLSIKLAKGGTPDLVIMYDGVNQAITLVKEFNQFSHFEEKSIKSALEIKKIQDLKNITYSNYFYSIINPISKLLEKIIKKNKEPLFDLNEQRVYESAIETIESWAMAKQIANSKGSKFIAILQPVSAIGKPKIDHLNLDENLIETYKLLYTEIKKLLKTEKYKDISKSVYDLSNIFNIDKYLYYDYCHTSHEGNKIVAKKIIEIVDKLK</sequence>
<gene>
    <name evidence="2" type="ORF">CP985_14085</name>
</gene>
<keyword evidence="1" id="KW-0812">Transmembrane</keyword>
<protein>
    <recommendedName>
        <fullName evidence="4">SGNH/GDSL hydrolase family protein</fullName>
    </recommendedName>
</protein>
<comment type="caution">
    <text evidence="2">The sequence shown here is derived from an EMBL/GenBank/DDBJ whole genome shotgun (WGS) entry which is preliminary data.</text>
</comment>
<keyword evidence="1" id="KW-0472">Membrane</keyword>
<dbReference type="GO" id="GO:0016788">
    <property type="term" value="F:hydrolase activity, acting on ester bonds"/>
    <property type="evidence" value="ECO:0007669"/>
    <property type="project" value="UniProtKB-ARBA"/>
</dbReference>
<reference evidence="2 3" key="1">
    <citation type="submission" date="2017-09" db="EMBL/GenBank/DDBJ databases">
        <title>Genomics of the genus Arcobacter.</title>
        <authorList>
            <person name="Perez-Cataluna A."/>
            <person name="Figueras M.J."/>
            <person name="Salas-Masso N."/>
        </authorList>
    </citation>
    <scope>NUCLEOTIDE SEQUENCE [LARGE SCALE GENOMIC DNA]</scope>
    <source>
        <strain evidence="2 3">CECT 7386</strain>
    </source>
</reference>
<dbReference type="EMBL" id="NXID01000073">
    <property type="protein sequence ID" value="RXK12907.1"/>
    <property type="molecule type" value="Genomic_DNA"/>
</dbReference>
<dbReference type="Proteomes" id="UP000290092">
    <property type="component" value="Unassembled WGS sequence"/>
</dbReference>
<evidence type="ECO:0000256" key="1">
    <source>
        <dbReference type="SAM" id="Phobius"/>
    </source>
</evidence>
<dbReference type="SUPFAM" id="SSF52266">
    <property type="entry name" value="SGNH hydrolase"/>
    <property type="match status" value="1"/>
</dbReference>
<organism evidence="2 3">
    <name type="scientific">Malaciobacter mytili LMG 24559</name>
    <dbReference type="NCBI Taxonomy" id="1032238"/>
    <lineage>
        <taxon>Bacteria</taxon>
        <taxon>Pseudomonadati</taxon>
        <taxon>Campylobacterota</taxon>
        <taxon>Epsilonproteobacteria</taxon>
        <taxon>Campylobacterales</taxon>
        <taxon>Arcobacteraceae</taxon>
        <taxon>Malaciobacter</taxon>
    </lineage>
</organism>
<feature type="transmembrane region" description="Helical" evidence="1">
    <location>
        <begin position="14"/>
        <end position="40"/>
    </location>
</feature>
<dbReference type="AlphaFoldDB" id="A0AAX2ABW0"/>
<evidence type="ECO:0008006" key="4">
    <source>
        <dbReference type="Google" id="ProtNLM"/>
    </source>
</evidence>
<accession>A0AAX2ABW0</accession>
<evidence type="ECO:0000313" key="3">
    <source>
        <dbReference type="Proteomes" id="UP000290092"/>
    </source>
</evidence>
<keyword evidence="1" id="KW-1133">Transmembrane helix</keyword>
<evidence type="ECO:0000313" key="2">
    <source>
        <dbReference type="EMBL" id="RXK12907.1"/>
    </source>
</evidence>
<keyword evidence="3" id="KW-1185">Reference proteome</keyword>
<dbReference type="RefSeq" id="WP_114842635.1">
    <property type="nucleotide sequence ID" value="NZ_CP031219.1"/>
</dbReference>
<name>A0AAX2ABW0_9BACT</name>
<proteinExistence type="predicted"/>